<dbReference type="AlphaFoldDB" id="A0A401K012"/>
<dbReference type="InterPro" id="IPR007379">
    <property type="entry name" value="Tim44-like_dom"/>
</dbReference>
<dbReference type="Pfam" id="PF04280">
    <property type="entry name" value="Tim44"/>
    <property type="match status" value="1"/>
</dbReference>
<feature type="transmembrane region" description="Helical" evidence="2">
    <location>
        <begin position="93"/>
        <end position="110"/>
    </location>
</feature>
<feature type="domain" description="Tim44-like" evidence="4">
    <location>
        <begin position="144"/>
        <end position="276"/>
    </location>
</feature>
<dbReference type="PANTHER" id="PTHR41542:SF1">
    <property type="entry name" value="BLL5807 PROTEIN"/>
    <property type="match status" value="1"/>
</dbReference>
<evidence type="ECO:0000256" key="1">
    <source>
        <dbReference type="SAM" id="MobiDB-lite"/>
    </source>
</evidence>
<feature type="compositionally biased region" description="Low complexity" evidence="1">
    <location>
        <begin position="44"/>
        <end position="53"/>
    </location>
</feature>
<dbReference type="RefSeq" id="WP_124705911.1">
    <property type="nucleotide sequence ID" value="NZ_BGOW01000036.1"/>
</dbReference>
<proteinExistence type="predicted"/>
<evidence type="ECO:0000313" key="5">
    <source>
        <dbReference type="EMBL" id="GCB02164.1"/>
    </source>
</evidence>
<evidence type="ECO:0000256" key="2">
    <source>
        <dbReference type="SAM" id="Phobius"/>
    </source>
</evidence>
<keyword evidence="3" id="KW-0732">Signal</keyword>
<evidence type="ECO:0000256" key="3">
    <source>
        <dbReference type="SAM" id="SignalP"/>
    </source>
</evidence>
<feature type="signal peptide" evidence="3">
    <location>
        <begin position="1"/>
        <end position="24"/>
    </location>
</feature>
<name>A0A401K012_9PROT</name>
<dbReference type="EMBL" id="BGOW01000036">
    <property type="protein sequence ID" value="GCB02164.1"/>
    <property type="molecule type" value="Genomic_DNA"/>
</dbReference>
<comment type="caution">
    <text evidence="5">The sequence shown here is derived from an EMBL/GenBank/DDBJ whole genome shotgun (WGS) entry which is preliminary data.</text>
</comment>
<keyword evidence="2" id="KW-0472">Membrane</keyword>
<evidence type="ECO:0000259" key="4">
    <source>
        <dbReference type="SMART" id="SM00978"/>
    </source>
</evidence>
<dbReference type="SUPFAM" id="SSF54427">
    <property type="entry name" value="NTF2-like"/>
    <property type="match status" value="1"/>
</dbReference>
<keyword evidence="2" id="KW-1133">Transmembrane helix</keyword>
<organism evidence="5 6">
    <name type="scientific">Sulfuriferula multivorans</name>
    <dbReference type="NCBI Taxonomy" id="1559896"/>
    <lineage>
        <taxon>Bacteria</taxon>
        <taxon>Pseudomonadati</taxon>
        <taxon>Pseudomonadota</taxon>
        <taxon>Betaproteobacteria</taxon>
        <taxon>Nitrosomonadales</taxon>
        <taxon>Sulfuricellaceae</taxon>
        <taxon>Sulfuriferula</taxon>
    </lineage>
</organism>
<dbReference type="InterPro" id="IPR032710">
    <property type="entry name" value="NTF2-like_dom_sf"/>
</dbReference>
<dbReference type="SMART" id="SM00978">
    <property type="entry name" value="Tim44"/>
    <property type="match status" value="1"/>
</dbReference>
<dbReference type="Proteomes" id="UP000286806">
    <property type="component" value="Unassembled WGS sequence"/>
</dbReference>
<dbReference type="OrthoDB" id="5297955at2"/>
<feature type="region of interest" description="Disordered" evidence="1">
    <location>
        <begin position="34"/>
        <end position="53"/>
    </location>
</feature>
<feature type="transmembrane region" description="Helical" evidence="2">
    <location>
        <begin position="63"/>
        <end position="81"/>
    </location>
</feature>
<sequence length="278" mass="29719">MRKFLVLFLTLLLSMSMITTDAYAKRFGGGKSFGKQRESISQQAAPRAPAAPAAAPAAGGNKWLGPLAGLAAGGLLASLFMGHGFDGIKGMDILLMLALAAGVFFIMRAMRRKSAEPQATAYTAHGQSIQVPMPVSNAELPMGSTAVAPVAGSRPAWFDDAAFLRDAKAHFIRLQAAYDVADLNDIREYTTPEVFAEISLQIQERGASAQKTDVTLLNADMLDVVTEGNLVIASVRFHGLIREEANAPAAPFDEIWNIQKSATDRNAPWFVAGIQQAQ</sequence>
<protein>
    <submittedName>
        <fullName evidence="5">Putative membrane protein</fullName>
    </submittedName>
</protein>
<dbReference type="Gene3D" id="3.10.450.240">
    <property type="match status" value="1"/>
</dbReference>
<evidence type="ECO:0000313" key="6">
    <source>
        <dbReference type="Proteomes" id="UP000286806"/>
    </source>
</evidence>
<feature type="chain" id="PRO_5019566018" evidence="3">
    <location>
        <begin position="25"/>
        <end position="278"/>
    </location>
</feature>
<accession>A0A401K012</accession>
<dbReference type="PANTHER" id="PTHR41542">
    <property type="entry name" value="BLL5807 PROTEIN"/>
    <property type="match status" value="1"/>
</dbReference>
<keyword evidence="6" id="KW-1185">Reference proteome</keyword>
<keyword evidence="2" id="KW-0812">Transmembrane</keyword>
<gene>
    <name evidence="5" type="ORF">SFMTTN_2983</name>
</gene>
<reference evidence="5 6" key="1">
    <citation type="journal article" date="2019" name="Front. Microbiol.">
        <title>Genomes of Neutrophilic Sulfur-Oxidizing Chemolithoautotrophs Representing 9 Proteobacterial Species From 8 Genera.</title>
        <authorList>
            <person name="Watanabe T."/>
            <person name="Kojima H."/>
            <person name="Umezawa K."/>
            <person name="Hori C."/>
            <person name="Takasuka T.E."/>
            <person name="Kato Y."/>
            <person name="Fukui M."/>
        </authorList>
    </citation>
    <scope>NUCLEOTIDE SEQUENCE [LARGE SCALE GENOMIC DNA]</scope>
    <source>
        <strain evidence="5 6">TTN</strain>
    </source>
</reference>